<protein>
    <recommendedName>
        <fullName evidence="6">Transport permease protein</fullName>
    </recommendedName>
</protein>
<reference evidence="9 11" key="2">
    <citation type="submission" date="2019-10" db="EMBL/GenBank/DDBJ databases">
        <title>Lysobacter alkalisoli sp. nov., isolated from saline-alkaline soil.</title>
        <authorList>
            <person name="Sun J.-Q."/>
        </authorList>
    </citation>
    <scope>NUCLEOTIDE SEQUENCE [LARGE SCALE GENOMIC DNA]</scope>
    <source>
        <strain evidence="9 11">KCTC 42381</strain>
    </source>
</reference>
<dbReference type="EMBL" id="CP029843">
    <property type="protein sequence ID" value="AWV05812.1"/>
    <property type="molecule type" value="Genomic_DNA"/>
</dbReference>
<dbReference type="Proteomes" id="UP000320431">
    <property type="component" value="Unassembled WGS sequence"/>
</dbReference>
<evidence type="ECO:0000256" key="1">
    <source>
        <dbReference type="ARBA" id="ARBA00004141"/>
    </source>
</evidence>
<dbReference type="GO" id="GO:0043190">
    <property type="term" value="C:ATP-binding cassette (ABC) transporter complex"/>
    <property type="evidence" value="ECO:0007669"/>
    <property type="project" value="InterPro"/>
</dbReference>
<dbReference type="InterPro" id="IPR052522">
    <property type="entry name" value="ABC-2_transport_permease"/>
</dbReference>
<evidence type="ECO:0000256" key="4">
    <source>
        <dbReference type="ARBA" id="ARBA00022989"/>
    </source>
</evidence>
<feature type="transmembrane region" description="Helical" evidence="6">
    <location>
        <begin position="77"/>
        <end position="95"/>
    </location>
</feature>
<feature type="transmembrane region" description="Helical" evidence="6">
    <location>
        <begin position="189"/>
        <end position="210"/>
    </location>
</feature>
<dbReference type="NCBIfam" id="NF011648">
    <property type="entry name" value="PRK15066.1"/>
    <property type="match status" value="1"/>
</dbReference>
<dbReference type="InterPro" id="IPR047817">
    <property type="entry name" value="ABC2_TM_bact-type"/>
</dbReference>
<reference evidence="8 10" key="1">
    <citation type="submission" date="2018-05" db="EMBL/GenBank/DDBJ databases">
        <title>The complete genome of Lysobacter maris HZ9B, a marine bacterium antagonistic against terrestrial plant pathogens.</title>
        <authorList>
            <person name="Zhang X.-Q."/>
        </authorList>
    </citation>
    <scope>NUCLEOTIDE SEQUENCE [LARGE SCALE GENOMIC DNA]</scope>
    <source>
        <strain evidence="8 10">HZ9B</strain>
    </source>
</reference>
<feature type="domain" description="ABC transmembrane type-2" evidence="7">
    <location>
        <begin position="41"/>
        <end position="270"/>
    </location>
</feature>
<dbReference type="KEGG" id="lmb:C9I47_0086"/>
<keyword evidence="10" id="KW-1185">Reference proteome</keyword>
<dbReference type="EMBL" id="VICD02000009">
    <property type="protein sequence ID" value="KAB8198561.1"/>
    <property type="molecule type" value="Genomic_DNA"/>
</dbReference>
<evidence type="ECO:0000313" key="9">
    <source>
        <dbReference type="EMBL" id="KAB8198561.1"/>
    </source>
</evidence>
<feature type="transmembrane region" description="Helical" evidence="6">
    <location>
        <begin position="246"/>
        <end position="267"/>
    </location>
</feature>
<dbReference type="InterPro" id="IPR013525">
    <property type="entry name" value="ABC2_TM"/>
</dbReference>
<feature type="transmembrane region" description="Helical" evidence="6">
    <location>
        <begin position="47"/>
        <end position="65"/>
    </location>
</feature>
<evidence type="ECO:0000256" key="5">
    <source>
        <dbReference type="ARBA" id="ARBA00023136"/>
    </source>
</evidence>
<dbReference type="PROSITE" id="PS51012">
    <property type="entry name" value="ABC_TM2"/>
    <property type="match status" value="1"/>
</dbReference>
<proteinExistence type="inferred from homology"/>
<evidence type="ECO:0000256" key="6">
    <source>
        <dbReference type="RuleBase" id="RU361157"/>
    </source>
</evidence>
<dbReference type="PIRSF" id="PIRSF006648">
    <property type="entry name" value="DrrB"/>
    <property type="match status" value="1"/>
</dbReference>
<name>A0A2U9T2Q5_9GAMM</name>
<evidence type="ECO:0000313" key="8">
    <source>
        <dbReference type="EMBL" id="AWV05812.1"/>
    </source>
</evidence>
<keyword evidence="5 6" id="KW-0472">Membrane</keyword>
<evidence type="ECO:0000259" key="7">
    <source>
        <dbReference type="PROSITE" id="PS51012"/>
    </source>
</evidence>
<evidence type="ECO:0000256" key="2">
    <source>
        <dbReference type="ARBA" id="ARBA00007783"/>
    </source>
</evidence>
<accession>A0A2U9T2Q5</accession>
<organism evidence="8 10">
    <name type="scientific">Marilutibacter maris</name>
    <dbReference type="NCBI Taxonomy" id="1605891"/>
    <lineage>
        <taxon>Bacteria</taxon>
        <taxon>Pseudomonadati</taxon>
        <taxon>Pseudomonadota</taxon>
        <taxon>Gammaproteobacteria</taxon>
        <taxon>Lysobacterales</taxon>
        <taxon>Lysobacteraceae</taxon>
        <taxon>Marilutibacter</taxon>
    </lineage>
</organism>
<dbReference type="OrthoDB" id="9804001at2"/>
<keyword evidence="3 6" id="KW-0812">Transmembrane</keyword>
<dbReference type="GO" id="GO:0140359">
    <property type="term" value="F:ABC-type transporter activity"/>
    <property type="evidence" value="ECO:0007669"/>
    <property type="project" value="InterPro"/>
</dbReference>
<dbReference type="InterPro" id="IPR000412">
    <property type="entry name" value="ABC_2_transport"/>
</dbReference>
<evidence type="ECO:0000313" key="10">
    <source>
        <dbReference type="Proteomes" id="UP000249447"/>
    </source>
</evidence>
<evidence type="ECO:0000313" key="11">
    <source>
        <dbReference type="Proteomes" id="UP000320431"/>
    </source>
</evidence>
<dbReference type="PANTHER" id="PTHR43332">
    <property type="entry name" value="INNER MEMBRANE TRANSPORT PERMEASE YADH-RELATED"/>
    <property type="match status" value="1"/>
</dbReference>
<keyword evidence="4 6" id="KW-1133">Transmembrane helix</keyword>
<comment type="similarity">
    <text evidence="2 6">Belongs to the ABC-2 integral membrane protein family.</text>
</comment>
<dbReference type="Proteomes" id="UP000249447">
    <property type="component" value="Chromosome"/>
</dbReference>
<comment type="subcellular location">
    <subcellularLocation>
        <location evidence="6">Cell inner membrane</location>
        <topology evidence="6">Multi-pass membrane protein</topology>
    </subcellularLocation>
    <subcellularLocation>
        <location evidence="1">Membrane</location>
        <topology evidence="1">Multi-pass membrane protein</topology>
    </subcellularLocation>
</comment>
<feature type="transmembrane region" description="Helical" evidence="6">
    <location>
        <begin position="122"/>
        <end position="147"/>
    </location>
</feature>
<dbReference type="AlphaFoldDB" id="A0A2U9T2Q5"/>
<dbReference type="Pfam" id="PF01061">
    <property type="entry name" value="ABC2_membrane"/>
    <property type="match status" value="1"/>
</dbReference>
<evidence type="ECO:0000256" key="3">
    <source>
        <dbReference type="ARBA" id="ARBA00022692"/>
    </source>
</evidence>
<dbReference type="PANTHER" id="PTHR43332:SF2">
    <property type="entry name" value="INNER MEMBRANE TRANSPORT PERMEASE YADH"/>
    <property type="match status" value="1"/>
</dbReference>
<feature type="transmembrane region" description="Helical" evidence="6">
    <location>
        <begin position="159"/>
        <end position="183"/>
    </location>
</feature>
<keyword evidence="6" id="KW-0813">Transport</keyword>
<keyword evidence="6" id="KW-1003">Cell membrane</keyword>
<dbReference type="RefSeq" id="WP_111264995.1">
    <property type="nucleotide sequence ID" value="NZ_CP029843.1"/>
</dbReference>
<sequence>MSSTPDTPGKTPDSFESSTPARRNLVALGTIVRREISRILRIWGQTLVPPAITMTLYFLIFGGLIGSRIGTMDGIGYMDFIVPGLVMMSIIQNSYGNISSSFFGAKFGRHVEELLVSPMPNWVILTGYVAGAVSRGLAVGAIVLCIAMLFTTVRIPHPFVTLTTVVLGATIFALAGFVNAVYAKKFDDIAIVPTFILTPLTYLGGVFYSVKLLPGWAEAMTHANPIFYMVNAFRYGLLGVSDVRLWVAYALMLGFVVVLAAVGLTLLKKGVGLRS</sequence>
<gene>
    <name evidence="8" type="ORF">C9I47_0086</name>
    <name evidence="9" type="ORF">FKV24_001425</name>
</gene>